<sequence>MSPDPETVTCATCGGTARRATWGPTEATCYRCTGCHAGGHITYDDGEEIRHGGVFQPLRNYATRRVRA</sequence>
<gene>
    <name evidence="2" type="ORF">C445_05718</name>
    <name evidence="1" type="ORF">CHINAEXTREME_17050</name>
</gene>
<dbReference type="Proteomes" id="UP000186547">
    <property type="component" value="Chromosome"/>
</dbReference>
<dbReference type="KEGG" id="hlc:CHINAEXTREME17050"/>
<dbReference type="EMBL" id="CP019285">
    <property type="protein sequence ID" value="APW99373.1"/>
    <property type="molecule type" value="Genomic_DNA"/>
</dbReference>
<reference evidence="2 3" key="2">
    <citation type="journal article" date="2014" name="PLoS Genet.">
        <title>Phylogenetically driven sequencing of extremely halophilic archaea reveals strategies for static and dynamic osmo-response.</title>
        <authorList>
            <person name="Becker E.A."/>
            <person name="Seitzer P.M."/>
            <person name="Tritt A."/>
            <person name="Larsen D."/>
            <person name="Krusor M."/>
            <person name="Yao A.I."/>
            <person name="Wu D."/>
            <person name="Madern D."/>
            <person name="Eisen J.A."/>
            <person name="Darling A.E."/>
            <person name="Facciotti M.T."/>
        </authorList>
    </citation>
    <scope>NUCLEOTIDE SEQUENCE [LARGE SCALE GENOMIC DNA]</scope>
    <source>
        <strain evidence="2 3">AJ5</strain>
    </source>
</reference>
<dbReference type="RefSeq" id="WP_007140881.1">
    <property type="nucleotide sequence ID" value="NZ_AOLZ01000028.1"/>
</dbReference>
<proteinExistence type="predicted"/>
<evidence type="ECO:0000313" key="2">
    <source>
        <dbReference type="EMBL" id="EMA35192.1"/>
    </source>
</evidence>
<evidence type="ECO:0000313" key="4">
    <source>
        <dbReference type="Proteomes" id="UP000186547"/>
    </source>
</evidence>
<name>M0LNR4_NATLA</name>
<reference evidence="1" key="3">
    <citation type="submission" date="2017-01" db="EMBL/GenBank/DDBJ databases">
        <authorList>
            <person name="Mah S.A."/>
            <person name="Swanson W.J."/>
            <person name="Moy G.W."/>
            <person name="Vacquier V.D."/>
        </authorList>
    </citation>
    <scope>NUCLEOTIDE SEQUENCE</scope>
    <source>
        <strain evidence="1">AJ5</strain>
    </source>
</reference>
<reference evidence="1 4" key="1">
    <citation type="journal article" date="2011" name="J. Bacteriol.">
        <title>Genome sequence of Halobiforma lacisalsi AJ5, an extremely halophilic archaeon which harbors a bop gene.</title>
        <authorList>
            <person name="Jiang X."/>
            <person name="Wang S."/>
            <person name="Cheng H."/>
            <person name="Huo Y."/>
            <person name="Zhang X."/>
            <person name="Zhu X."/>
            <person name="Han X."/>
            <person name="Ni P."/>
            <person name="Wu M."/>
        </authorList>
    </citation>
    <scope>NUCLEOTIDE SEQUENCE [LARGE SCALE GENOMIC DNA]</scope>
    <source>
        <strain evidence="1 4">AJ5</strain>
    </source>
</reference>
<evidence type="ECO:0000313" key="3">
    <source>
        <dbReference type="Proteomes" id="UP000011555"/>
    </source>
</evidence>
<protein>
    <submittedName>
        <fullName evidence="2">Uncharacterized protein</fullName>
    </submittedName>
</protein>
<organism evidence="2 3">
    <name type="scientific">Natronobacterium lacisalsi AJ5</name>
    <dbReference type="NCBI Taxonomy" id="358396"/>
    <lineage>
        <taxon>Archaea</taxon>
        <taxon>Methanobacteriati</taxon>
        <taxon>Methanobacteriota</taxon>
        <taxon>Stenosarchaea group</taxon>
        <taxon>Halobacteria</taxon>
        <taxon>Halobacteriales</taxon>
        <taxon>Natrialbaceae</taxon>
        <taxon>Natronobacterium</taxon>
    </lineage>
</organism>
<accession>M0LNR4</accession>
<evidence type="ECO:0000313" key="1">
    <source>
        <dbReference type="EMBL" id="APW99373.1"/>
    </source>
</evidence>
<keyword evidence="3" id="KW-1185">Reference proteome</keyword>
<dbReference type="GeneID" id="30922868"/>
<dbReference type="STRING" id="358396.CHINAEXTREME_17050"/>
<dbReference type="Proteomes" id="UP000011555">
    <property type="component" value="Unassembled WGS sequence"/>
</dbReference>
<dbReference type="EMBL" id="AOLZ01000028">
    <property type="protein sequence ID" value="EMA35192.1"/>
    <property type="molecule type" value="Genomic_DNA"/>
</dbReference>
<dbReference type="AlphaFoldDB" id="M0LNR4"/>